<dbReference type="PANTHER" id="PTHR47690:SF1">
    <property type="entry name" value="GLUCOKINASE"/>
    <property type="match status" value="1"/>
</dbReference>
<dbReference type="SUPFAM" id="SSF53067">
    <property type="entry name" value="Actin-like ATPase domain"/>
    <property type="match status" value="1"/>
</dbReference>
<dbReference type="PANTHER" id="PTHR47690">
    <property type="entry name" value="GLUCOKINASE"/>
    <property type="match status" value="1"/>
</dbReference>
<name>A0A918XSU1_9PROT</name>
<keyword evidence="5" id="KW-1185">Reference proteome</keyword>
<comment type="similarity">
    <text evidence="3">Belongs to the bacterial glucokinase family.</text>
</comment>
<comment type="caution">
    <text evidence="4">The sequence shown here is derived from an EMBL/GenBank/DDBJ whole genome shotgun (WGS) entry which is preliminary data.</text>
</comment>
<dbReference type="InterPro" id="IPR003836">
    <property type="entry name" value="Glucokinase"/>
</dbReference>
<dbReference type="GO" id="GO:0004340">
    <property type="term" value="F:glucokinase activity"/>
    <property type="evidence" value="ECO:0007669"/>
    <property type="project" value="InterPro"/>
</dbReference>
<evidence type="ECO:0000313" key="5">
    <source>
        <dbReference type="Proteomes" id="UP000630353"/>
    </source>
</evidence>
<dbReference type="InterPro" id="IPR050201">
    <property type="entry name" value="Bacterial_glucokinase"/>
</dbReference>
<evidence type="ECO:0000313" key="4">
    <source>
        <dbReference type="EMBL" id="GHD53146.1"/>
    </source>
</evidence>
<evidence type="ECO:0000256" key="2">
    <source>
        <dbReference type="ARBA" id="ARBA00022777"/>
    </source>
</evidence>
<dbReference type="GO" id="GO:0006096">
    <property type="term" value="P:glycolytic process"/>
    <property type="evidence" value="ECO:0007669"/>
    <property type="project" value="InterPro"/>
</dbReference>
<dbReference type="Gene3D" id="3.40.367.20">
    <property type="match status" value="1"/>
</dbReference>
<dbReference type="CDD" id="cd24008">
    <property type="entry name" value="ASKHA_NBD_GLK"/>
    <property type="match status" value="1"/>
</dbReference>
<proteinExistence type="inferred from homology"/>
<dbReference type="NCBIfam" id="TIGR00749">
    <property type="entry name" value="glk"/>
    <property type="match status" value="1"/>
</dbReference>
<dbReference type="EMBL" id="BMZS01000006">
    <property type="protein sequence ID" value="GHD53146.1"/>
    <property type="molecule type" value="Genomic_DNA"/>
</dbReference>
<dbReference type="RefSeq" id="WP_189990884.1">
    <property type="nucleotide sequence ID" value="NZ_BMZS01000006.1"/>
</dbReference>
<evidence type="ECO:0000256" key="3">
    <source>
        <dbReference type="RuleBase" id="RU004046"/>
    </source>
</evidence>
<reference evidence="4" key="2">
    <citation type="submission" date="2020-09" db="EMBL/GenBank/DDBJ databases">
        <authorList>
            <person name="Sun Q."/>
            <person name="Kim S."/>
        </authorList>
    </citation>
    <scope>NUCLEOTIDE SEQUENCE</scope>
    <source>
        <strain evidence="4">KCTC 42651</strain>
    </source>
</reference>
<dbReference type="Pfam" id="PF02685">
    <property type="entry name" value="Glucokinase"/>
    <property type="match status" value="1"/>
</dbReference>
<dbReference type="Proteomes" id="UP000630353">
    <property type="component" value="Unassembled WGS sequence"/>
</dbReference>
<dbReference type="GO" id="GO:0005829">
    <property type="term" value="C:cytosol"/>
    <property type="evidence" value="ECO:0007669"/>
    <property type="project" value="TreeGrafter"/>
</dbReference>
<dbReference type="InterPro" id="IPR043129">
    <property type="entry name" value="ATPase_NBD"/>
</dbReference>
<accession>A0A918XSU1</accession>
<protein>
    <submittedName>
        <fullName evidence="4">Glucokinase</fullName>
    </submittedName>
</protein>
<reference evidence="4" key="1">
    <citation type="journal article" date="2014" name="Int. J. Syst. Evol. Microbiol.">
        <title>Complete genome sequence of Corynebacterium casei LMG S-19264T (=DSM 44701T), isolated from a smear-ripened cheese.</title>
        <authorList>
            <consortium name="US DOE Joint Genome Institute (JGI-PGF)"/>
            <person name="Walter F."/>
            <person name="Albersmeier A."/>
            <person name="Kalinowski J."/>
            <person name="Ruckert C."/>
        </authorList>
    </citation>
    <scope>NUCLEOTIDE SEQUENCE</scope>
    <source>
        <strain evidence="4">KCTC 42651</strain>
    </source>
</reference>
<dbReference type="Gene3D" id="3.30.420.40">
    <property type="match status" value="1"/>
</dbReference>
<dbReference type="GO" id="GO:0005524">
    <property type="term" value="F:ATP binding"/>
    <property type="evidence" value="ECO:0007669"/>
    <property type="project" value="InterPro"/>
</dbReference>
<keyword evidence="2" id="KW-0418">Kinase</keyword>
<evidence type="ECO:0000256" key="1">
    <source>
        <dbReference type="ARBA" id="ARBA00022679"/>
    </source>
</evidence>
<keyword evidence="1" id="KW-0808">Transferase</keyword>
<gene>
    <name evidence="4" type="primary">glk</name>
    <name evidence="4" type="ORF">GCM10017083_29500</name>
</gene>
<dbReference type="GO" id="GO:0005536">
    <property type="term" value="F:D-glucose binding"/>
    <property type="evidence" value="ECO:0007669"/>
    <property type="project" value="InterPro"/>
</dbReference>
<sequence>MVEPLPALLADVGGTHTRFALSDAAGRFRSVEIVHTADFDSVEQAIADYLATKAGQTRPDRAILAVAGPVSGNRVQLTNADWDIDGAAVARRFGLDTVRLVNDFAAVARALPLLGPADRHVVGDWHPEPRGPMVAIGPGTGLGVAGLVPVGPRGWLAVPGEGGHVTLPAMTDAESAVLAVLRRRVDHVSAERVLSGIGLPALDAAIAVVEGAAPRPDRESESVLAAARGGEAQALRAVAMFVDLLATVAGDLALTFGATGGVYLAGGMPLYLGELFDPERFRARFEAKGRSSAYLRRIPTAVVTHAQPGLLGLSAIAAE</sequence>
<dbReference type="AlphaFoldDB" id="A0A918XSU1"/>
<organism evidence="4 5">
    <name type="scientific">Thalassobaculum fulvum</name>
    <dbReference type="NCBI Taxonomy" id="1633335"/>
    <lineage>
        <taxon>Bacteria</taxon>
        <taxon>Pseudomonadati</taxon>
        <taxon>Pseudomonadota</taxon>
        <taxon>Alphaproteobacteria</taxon>
        <taxon>Rhodospirillales</taxon>
        <taxon>Thalassobaculaceae</taxon>
        <taxon>Thalassobaculum</taxon>
    </lineage>
</organism>